<feature type="compositionally biased region" description="Basic residues" evidence="9">
    <location>
        <begin position="657"/>
        <end position="672"/>
    </location>
</feature>
<evidence type="ECO:0000256" key="9">
    <source>
        <dbReference type="SAM" id="MobiDB-lite"/>
    </source>
</evidence>
<dbReference type="InterPro" id="IPR011047">
    <property type="entry name" value="Quinoprotein_ADH-like_sf"/>
</dbReference>
<feature type="region of interest" description="Disordered" evidence="9">
    <location>
        <begin position="1"/>
        <end position="21"/>
    </location>
</feature>
<dbReference type="InterPro" id="IPR001680">
    <property type="entry name" value="WD40_rpt"/>
</dbReference>
<feature type="domain" description="T-box" evidence="10">
    <location>
        <begin position="54"/>
        <end position="236"/>
    </location>
</feature>
<dbReference type="SMART" id="SM00320">
    <property type="entry name" value="WD40"/>
    <property type="match status" value="11"/>
</dbReference>
<feature type="compositionally biased region" description="Basic and acidic residues" evidence="9">
    <location>
        <begin position="2716"/>
        <end position="2733"/>
    </location>
</feature>
<dbReference type="GO" id="GO:0043124">
    <property type="term" value="P:negative regulation of canonical NF-kappaB signal transduction"/>
    <property type="evidence" value="ECO:0007669"/>
    <property type="project" value="TreeGrafter"/>
</dbReference>
<keyword evidence="5" id="KW-0804">Transcription</keyword>
<feature type="compositionally biased region" description="Acidic residues" evidence="9">
    <location>
        <begin position="2642"/>
        <end position="2657"/>
    </location>
</feature>
<feature type="region of interest" description="Disordered" evidence="9">
    <location>
        <begin position="2791"/>
        <end position="2836"/>
    </location>
</feature>
<evidence type="ECO:0000256" key="4">
    <source>
        <dbReference type="ARBA" id="ARBA00023125"/>
    </source>
</evidence>
<organism evidence="11 12">
    <name type="scientific">Anabarilius grahami</name>
    <name type="common">Kanglang fish</name>
    <name type="synonym">Barilius grahami</name>
    <dbReference type="NCBI Taxonomy" id="495550"/>
    <lineage>
        <taxon>Eukaryota</taxon>
        <taxon>Metazoa</taxon>
        <taxon>Chordata</taxon>
        <taxon>Craniata</taxon>
        <taxon>Vertebrata</taxon>
        <taxon>Euteleostomi</taxon>
        <taxon>Actinopterygii</taxon>
        <taxon>Neopterygii</taxon>
        <taxon>Teleostei</taxon>
        <taxon>Ostariophysi</taxon>
        <taxon>Cypriniformes</taxon>
        <taxon>Xenocyprididae</taxon>
        <taxon>Xenocypridinae</taxon>
        <taxon>Xenocypridinae incertae sedis</taxon>
        <taxon>Anabarilius</taxon>
    </lineage>
</organism>
<dbReference type="InterPro" id="IPR055292">
    <property type="entry name" value="MABP1"/>
</dbReference>
<feature type="region of interest" description="Disordered" evidence="9">
    <location>
        <begin position="2715"/>
        <end position="2743"/>
    </location>
</feature>
<feature type="repeat" description="WD" evidence="8">
    <location>
        <begin position="2555"/>
        <end position="2588"/>
    </location>
</feature>
<dbReference type="InterPro" id="IPR015943">
    <property type="entry name" value="WD40/YVTN_repeat-like_dom_sf"/>
</dbReference>
<feature type="compositionally biased region" description="Polar residues" evidence="9">
    <location>
        <begin position="2617"/>
        <end position="2639"/>
    </location>
</feature>
<protein>
    <submittedName>
        <fullName evidence="11">Mitogen-activated protein kinase-binding protein 1</fullName>
    </submittedName>
</protein>
<dbReference type="SMART" id="SM00425">
    <property type="entry name" value="TBOX"/>
    <property type="match status" value="1"/>
</dbReference>
<dbReference type="Proteomes" id="UP000281406">
    <property type="component" value="Unassembled WGS sequence"/>
</dbReference>
<dbReference type="Gene3D" id="2.130.10.10">
    <property type="entry name" value="YVTN repeat-like/Quinoprotein amine dehydrogenase"/>
    <property type="match status" value="4"/>
</dbReference>
<keyword evidence="3" id="KW-0805">Transcription regulation</keyword>
<dbReference type="InterPro" id="IPR032060">
    <property type="entry name" value="MGA_dom"/>
</dbReference>
<feature type="compositionally biased region" description="Polar residues" evidence="9">
    <location>
        <begin position="2671"/>
        <end position="2680"/>
    </location>
</feature>
<evidence type="ECO:0000256" key="3">
    <source>
        <dbReference type="ARBA" id="ARBA00023015"/>
    </source>
</evidence>
<comment type="caution">
    <text evidence="11">The sequence shown here is derived from an EMBL/GenBank/DDBJ whole genome shotgun (WGS) entry which is preliminary data.</text>
</comment>
<dbReference type="OrthoDB" id="6154712at2759"/>
<name>A0A3N0YWV4_ANAGA</name>
<dbReference type="PANTHER" id="PTHR44813:SF1">
    <property type="entry name" value="MITOGEN-ACTIVATED PROTEIN KINASE-BINDING PROTEIN 1"/>
    <property type="match status" value="1"/>
</dbReference>
<feature type="region of interest" description="Disordered" evidence="9">
    <location>
        <begin position="1607"/>
        <end position="1627"/>
    </location>
</feature>
<keyword evidence="2" id="KW-0677">Repeat</keyword>
<dbReference type="PROSITE" id="PS50082">
    <property type="entry name" value="WD_REPEATS_2"/>
    <property type="match status" value="1"/>
</dbReference>
<dbReference type="SUPFAM" id="SSF49417">
    <property type="entry name" value="p53-like transcription factors"/>
    <property type="match status" value="1"/>
</dbReference>
<feature type="compositionally biased region" description="Low complexity" evidence="9">
    <location>
        <begin position="632"/>
        <end position="642"/>
    </location>
</feature>
<dbReference type="InterPro" id="IPR008967">
    <property type="entry name" value="p53-like_TF_DNA-bd_sf"/>
</dbReference>
<gene>
    <name evidence="11" type="ORF">DPX16_2810</name>
</gene>
<feature type="region of interest" description="Disordered" evidence="9">
    <location>
        <begin position="254"/>
        <end position="352"/>
    </location>
</feature>
<dbReference type="PANTHER" id="PTHR44813">
    <property type="entry name" value="MITOGEN-ACTIVATED PROTEIN KINASE-BINDING PROTEIN 1"/>
    <property type="match status" value="1"/>
</dbReference>
<feature type="region of interest" description="Disordered" evidence="9">
    <location>
        <begin position="998"/>
        <end position="1018"/>
    </location>
</feature>
<feature type="compositionally biased region" description="Polar residues" evidence="9">
    <location>
        <begin position="1370"/>
        <end position="1384"/>
    </location>
</feature>
<feature type="compositionally biased region" description="Basic and acidic residues" evidence="9">
    <location>
        <begin position="300"/>
        <end position="311"/>
    </location>
</feature>
<keyword evidence="4 7" id="KW-0238">DNA-binding</keyword>
<evidence type="ECO:0000259" key="10">
    <source>
        <dbReference type="PROSITE" id="PS50252"/>
    </source>
</evidence>
<dbReference type="GO" id="GO:0016301">
    <property type="term" value="F:kinase activity"/>
    <property type="evidence" value="ECO:0007669"/>
    <property type="project" value="UniProtKB-KW"/>
</dbReference>
<evidence type="ECO:0000313" key="12">
    <source>
        <dbReference type="Proteomes" id="UP000281406"/>
    </source>
</evidence>
<dbReference type="Pfam" id="PF16059">
    <property type="entry name" value="MGA_dom"/>
    <property type="match status" value="1"/>
</dbReference>
<dbReference type="GO" id="GO:0045893">
    <property type="term" value="P:positive regulation of DNA-templated transcription"/>
    <property type="evidence" value="ECO:0007669"/>
    <property type="project" value="InterPro"/>
</dbReference>
<accession>A0A3N0YWV4</accession>
<keyword evidence="11" id="KW-0808">Transferase</keyword>
<keyword evidence="1 8" id="KW-0853">WD repeat</keyword>
<dbReference type="PRINTS" id="PR00937">
    <property type="entry name" value="TBOX"/>
</dbReference>
<feature type="region of interest" description="Disordered" evidence="9">
    <location>
        <begin position="1096"/>
        <end position="1143"/>
    </location>
</feature>
<evidence type="ECO:0000256" key="8">
    <source>
        <dbReference type="PROSITE-ProRule" id="PRU00221"/>
    </source>
</evidence>
<dbReference type="InterPro" id="IPR036960">
    <property type="entry name" value="T-box_sf"/>
</dbReference>
<dbReference type="InterPro" id="IPR036322">
    <property type="entry name" value="WD40_repeat_dom_sf"/>
</dbReference>
<comment type="subcellular location">
    <subcellularLocation>
        <location evidence="7">Nucleus</location>
    </subcellularLocation>
</comment>
<dbReference type="GO" id="GO:0003677">
    <property type="term" value="F:DNA binding"/>
    <property type="evidence" value="ECO:0007669"/>
    <property type="project" value="UniProtKB-UniRule"/>
</dbReference>
<dbReference type="PROSITE" id="PS50252">
    <property type="entry name" value="TBOX_3"/>
    <property type="match status" value="1"/>
</dbReference>
<proteinExistence type="predicted"/>
<dbReference type="Pfam" id="PF00907">
    <property type="entry name" value="T-box"/>
    <property type="match status" value="1"/>
</dbReference>
<dbReference type="GO" id="GO:0060429">
    <property type="term" value="P:epithelium development"/>
    <property type="evidence" value="ECO:0007669"/>
    <property type="project" value="UniProtKB-ARBA"/>
</dbReference>
<dbReference type="PROSITE" id="PS50294">
    <property type="entry name" value="WD_REPEATS_REGION"/>
    <property type="match status" value="1"/>
</dbReference>
<feature type="region of interest" description="Disordered" evidence="9">
    <location>
        <begin position="1170"/>
        <end position="1211"/>
    </location>
</feature>
<dbReference type="SUPFAM" id="SSF50978">
    <property type="entry name" value="WD40 repeat-like"/>
    <property type="match status" value="1"/>
</dbReference>
<comment type="caution">
    <text evidence="7">Lacks conserved residue(s) required for the propagation of feature annotation.</text>
</comment>
<dbReference type="InterPro" id="IPR056162">
    <property type="entry name" value="WD40_MABP1-WDR62_2nd"/>
</dbReference>
<dbReference type="EMBL" id="RJVU01020146">
    <property type="protein sequence ID" value="ROL50511.1"/>
    <property type="molecule type" value="Genomic_DNA"/>
</dbReference>
<evidence type="ECO:0000256" key="2">
    <source>
        <dbReference type="ARBA" id="ARBA00022737"/>
    </source>
</evidence>
<keyword evidence="12" id="KW-1185">Reference proteome</keyword>
<dbReference type="Pfam" id="PF24780">
    <property type="entry name" value="WD40_MABP1-WDR62_1st"/>
    <property type="match status" value="1"/>
</dbReference>
<dbReference type="SUPFAM" id="SSF50998">
    <property type="entry name" value="Quinoprotein alcohol dehydrogenase-like"/>
    <property type="match status" value="1"/>
</dbReference>
<feature type="compositionally biased region" description="Basic and acidic residues" evidence="9">
    <location>
        <begin position="1433"/>
        <end position="1451"/>
    </location>
</feature>
<sequence length="2936" mass="324007">MEETTAEGMLGNDDAIKNTTEADGSGCAQAVALRAEKDHGSESAVRNDSIDVTLENESVWSRFHSLGTEMILTEPGRRMFPCCRFRLSGLDPHLRYFLVMDFTPLDDFRHRWNGKTWERDGTAEPHPRSPECFHPDSPALGQHWMDGPVSFYKVKLTHSSLERDAGVLLHPMRRYQPRLFLVPASACPERSVPLEGPGVHMFTFPLTEFYAVTSYQNPQITRLKIDCNPFMLAFREDGPSARLIQNKLGLALTGRSPSRPSVAHHTGNNGKVSAGDQHLSSTHAHQESCEGGGILSNDSEGERLIRARDEPAASLDSESTEDVMTDPARPQISRPLGITSRRKPAVPSTGPALSAACNAKRVYRRRVKGAWKAKAKWWSNVKYARSAAARVDKAMDVSMQPDLEDVDGVLFVSFTAKEALDVHVGNMRKSVQSSPSSHTQNQTENSLPGKGLNVSDDGLSAADRISEHELVLLQHLKQLKNRQILHPALQQVGLKLSLVDPAAPIDLHYLGVDLPSPVLDLTPSSHAPFVSRTGKTNDLTRIKGWMEKFSSKSAADSNHSAFCSDMLDEYLESEGQQISDRAAVFSSSSPSPVVYQLPVKSSSYVRTLDSVLQTRGVTPNVCSSRPPVNIVRSSSRSTSQRSLQDHHPKVSSDRTRKGCSRRGRKCRRRRQQLRFNREAVDGSQSSTSPKSLTELLAQEEHAIFHGRSPAYITTERASFALSSLLTTVTAVKTTQFSTRHVNEEACVKDFCRLGCVCHSLNREIRGSTHCRRVQCMFSCGCFKHKILLIRSPELSQTHNTSSLMAFPIADQGSDSRPAPALRVTRLWKRRLNEEDPEPLFSPKAAGVPRRAQRLHTYTPRPNPQVQEKDPVYLFLESMMTCARVREYNSNPPPQVHLLPPKRPDEMINDVSQSHLTSPGVTAGEPEPTKVLEIISRCNWESHRSLVLKELFRCINMNCLSSLFSIDIYKVELLSKNLKTDGSSSMLTYKVCVSLADKPEKTHEPKKREDALRNSSSQKVNKLNDERVNDTIGAKHFPLLSRVVPAGYLKADKKTLVGSGPIKVNGKTYTQAKLLLGRMGSLHPANRLAAYVTGRIKPAPQNTSHGRSVSKTRQVRTRCSNSTPARDPSKRTVRQANQSKAAFKAPAPQTLAIFKAPDGIKSTPTLFIFSHVPNPAAPPPNPTSTSNHTTSSKPGPDLNTVAPPLSGAAPLSKGETVLPASALPPGQQVVLQPVAGKTGVNMCQFNGQMIQLVPVPAAPPMNHQSSAGSAQQEAQTATQLPQMTKSILNPSLFPFIAPRIHPVPGNSSFTIGSGVQNGFLAKNNTFSFRICPPAAEGKTTGLEQTESGESPSTLLLPGGYRLIKLPMLVQPSVNPESSPSGSHVMTESTEKSTASSEENPTSCSHAEDPTRHQSAVSIKTEPSETPTDAPPVDIKVEPYSDSLQTDKHHDTSEDPCSDAEQEYIKIIKIEEPSEMNQSDDNQNKDSPHCVTVKIEEPDSETDIKHCIKASESSGPKSSSVSDALSEAQQHLKTGVSGDFSCPLFVSPISAFSKLTFAVPLLPAQTKTQEEPREHACAAPADGGDSFSRRANRRPREFQNRIQWLWKRKPQALTSDDPPAGSDRELAAGVDDSSAALMYSSDGWTTEDSNEKSGEDDVDIETFQAEDERKICRLRAKARRKAQQAALHQRLAKPVGKAAHHAVRLMSDLPLYKRTWRLNQALRGRKRQVELQWSLDSLRRTLCVEEHMRMSTEDLLRQARRVITGLEDRSRSLMAQKRALIQQHSHYQTVMSQRSGTQYSSTRAFVEITASEAEQLTCQMILLLTISKLFLIKIYLINISADLTAERHVKHELKDVCTMDYMHGYFLAVVKPARAFPCYWSVNAALKLKDMEAFTIKSRIKSLIRLRKSRSFTDSLSRKVTLEKVLGITTAGNSGLSCDPCSGTVAYPAGKAISTLSFSSDGRFLVTGEVRVGQSHVPSGHLPAVRVWDVSEGTQVCELLEHQYGVSCVAFSPNSKYIVSVGSQHDMSVNVWAWKRSALVAANKVSSKVTAVSFSEDSAHFVTAGNRHVRFWYLEPSRSQEPVPLMGRSGLLGELQNNFFCGVACGRGPKSDSTFCITSSGLLCEFSGRRVLERWVRLQTSSAHALTVTEDLIFCACANGTVRVFSPSDLRFICTLPRPHHLGVDVSTVTQASHLFSRKPDARYPDTVAVTFDPVNRWLSCVYNDHSLYVWDTRDLQKVGKVHSALYHSACVWDLQMFPTDAGGSQTALGSSDLFLTCSSDNTVRFWSPDGVRRADVLSSDLHHVIYMDDNTAALLDVEGPAVSGLEKPESSSADSRSGIRSICVSPDGRHLASGDRNGTLRIHDLTCMKEMVKAEAHDSEILCLEYSKPHTGMNLLATASRDRLIHVLEVEEDYGLLQTLDEHSSSVTSVRFAASDGKLRIISCGADKSVYIRTAHRTIRGTAFKRTHHVVRKTTPNDMDVDPTCKYAAVGCQDRSVRVINISSGKQKRSYKGSQTEDGSLLKVQLDPSGLYLATSCSDKNISLFDFRTGKCLAAVFGHSEIITALRFSSDCRRLVSASGDSCVFVWRLAPELTVSMRERLSERRRRHSRPNARNNPFRRSSSSGFTLRRSPSITSCSSQSDREEDDDDDDDDDEDEEPMKMPGDTERRPDSSQSEGSVEETTACRPRRRWSCRMGSLQLMVKSMLELRQLDSLSEDGVKNRSSADRQRDEDRGSTSSLQEWRHRRTARPLSAWLLPACAPEPDGVVLYPDHCPSASSLPGPSYHVQIPARAEEAQSPVSGASVGYGSGGSSPDHRRHGSDDDRCERDTNTRRDSETLADGMDCSFSTCFQTSDSSSRYCEDVRSAVQHVCEANMSFMSRTGRVFLQKAGGVRPLMEDTASRRSHPYISRTPVRLHRSTLALNPTADGERHMTTSAE</sequence>
<keyword evidence="11" id="KW-0418">Kinase</keyword>
<dbReference type="GO" id="GO:0003700">
    <property type="term" value="F:DNA-binding transcription factor activity"/>
    <property type="evidence" value="ECO:0007669"/>
    <property type="project" value="InterPro"/>
</dbReference>
<feature type="region of interest" description="Disordered" evidence="9">
    <location>
        <begin position="617"/>
        <end position="690"/>
    </location>
</feature>
<feature type="region of interest" description="Disordered" evidence="9">
    <location>
        <begin position="1564"/>
        <end position="1592"/>
    </location>
</feature>
<keyword evidence="6 7" id="KW-0539">Nucleus</keyword>
<dbReference type="PROSITE" id="PS01264">
    <property type="entry name" value="TBOX_2"/>
    <property type="match status" value="1"/>
</dbReference>
<evidence type="ECO:0000256" key="7">
    <source>
        <dbReference type="PROSITE-ProRule" id="PRU00201"/>
    </source>
</evidence>
<dbReference type="InterPro" id="IPR056161">
    <property type="entry name" value="WD40_MABP1-WDR62_1st"/>
</dbReference>
<evidence type="ECO:0000256" key="1">
    <source>
        <dbReference type="ARBA" id="ARBA00022574"/>
    </source>
</evidence>
<feature type="region of interest" description="Disordered" evidence="9">
    <location>
        <begin position="428"/>
        <end position="453"/>
    </location>
</feature>
<evidence type="ECO:0000256" key="6">
    <source>
        <dbReference type="ARBA" id="ARBA00023242"/>
    </source>
</evidence>
<evidence type="ECO:0000313" key="11">
    <source>
        <dbReference type="EMBL" id="ROL50511.1"/>
    </source>
</evidence>
<feature type="compositionally biased region" description="Basic and acidic residues" evidence="9">
    <location>
        <begin position="998"/>
        <end position="1011"/>
    </location>
</feature>
<reference evidence="11 12" key="1">
    <citation type="submission" date="2018-10" db="EMBL/GenBank/DDBJ databases">
        <title>Genome assembly for a Yunnan-Guizhou Plateau 3E fish, Anabarilius grahami (Regan), and its evolutionary and genetic applications.</title>
        <authorList>
            <person name="Jiang W."/>
        </authorList>
    </citation>
    <scope>NUCLEOTIDE SEQUENCE [LARGE SCALE GENOMIC DNA]</scope>
    <source>
        <strain evidence="11">AG-KIZ</strain>
        <tissue evidence="11">Muscle</tissue>
    </source>
</reference>
<dbReference type="Pfam" id="PF24782">
    <property type="entry name" value="WD40_MABP1-WDR62_2nd"/>
    <property type="match status" value="1"/>
</dbReference>
<dbReference type="InterPro" id="IPR018186">
    <property type="entry name" value="TF_T-box_CS"/>
</dbReference>
<feature type="region of interest" description="Disordered" evidence="9">
    <location>
        <begin position="2599"/>
        <end position="2685"/>
    </location>
</feature>
<evidence type="ECO:0000256" key="5">
    <source>
        <dbReference type="ARBA" id="ARBA00023163"/>
    </source>
</evidence>
<feature type="region of interest" description="Disordered" evidence="9">
    <location>
        <begin position="1370"/>
        <end position="1457"/>
    </location>
</feature>
<dbReference type="CDD" id="cd20195">
    <property type="entry name" value="T-box_MGA-like"/>
    <property type="match status" value="1"/>
</dbReference>
<feature type="compositionally biased region" description="Polar residues" evidence="9">
    <location>
        <begin position="429"/>
        <end position="446"/>
    </location>
</feature>
<feature type="compositionally biased region" description="Basic and acidic residues" evidence="9">
    <location>
        <begin position="643"/>
        <end position="656"/>
    </location>
</feature>
<dbReference type="GO" id="GO:0046330">
    <property type="term" value="P:positive regulation of JNK cascade"/>
    <property type="evidence" value="ECO:0007669"/>
    <property type="project" value="TreeGrafter"/>
</dbReference>
<dbReference type="InterPro" id="IPR046360">
    <property type="entry name" value="T-box_DNA-bd"/>
</dbReference>
<feature type="compositionally biased region" description="Low complexity" evidence="9">
    <location>
        <begin position="1182"/>
        <end position="1191"/>
    </location>
</feature>
<dbReference type="Gene3D" id="2.60.40.820">
    <property type="entry name" value="Transcription factor, T-box"/>
    <property type="match status" value="1"/>
</dbReference>
<feature type="compositionally biased region" description="Basic and acidic residues" evidence="9">
    <location>
        <begin position="2818"/>
        <end position="2835"/>
    </location>
</feature>
<dbReference type="GO" id="GO:0009653">
    <property type="term" value="P:anatomical structure morphogenesis"/>
    <property type="evidence" value="ECO:0007669"/>
    <property type="project" value="UniProtKB-ARBA"/>
</dbReference>
<dbReference type="GO" id="GO:0005737">
    <property type="term" value="C:cytoplasm"/>
    <property type="evidence" value="ECO:0007669"/>
    <property type="project" value="TreeGrafter"/>
</dbReference>
<dbReference type="GO" id="GO:0005634">
    <property type="term" value="C:nucleus"/>
    <property type="evidence" value="ECO:0007669"/>
    <property type="project" value="UniProtKB-SubCell"/>
</dbReference>